<dbReference type="OrthoDB" id="1047894at2"/>
<evidence type="ECO:0000313" key="2">
    <source>
        <dbReference type="EMBL" id="QCW99062.1"/>
    </source>
</evidence>
<organism evidence="2 3">
    <name type="scientific">Aggregatimonas sangjinii</name>
    <dbReference type="NCBI Taxonomy" id="2583587"/>
    <lineage>
        <taxon>Bacteria</taxon>
        <taxon>Pseudomonadati</taxon>
        <taxon>Bacteroidota</taxon>
        <taxon>Flavobacteriia</taxon>
        <taxon>Flavobacteriales</taxon>
        <taxon>Flavobacteriaceae</taxon>
        <taxon>Aggregatimonas</taxon>
    </lineage>
</organism>
<gene>
    <name evidence="2" type="ORF">FGM00_02620</name>
</gene>
<dbReference type="EMBL" id="CP040710">
    <property type="protein sequence ID" value="QCW99062.1"/>
    <property type="molecule type" value="Genomic_DNA"/>
</dbReference>
<sequence length="216" mass="24690">MELLELKSVWDVVVDETISQDKVDEFVVGKYIKNDSKSVLGKIKRVMYFKFTFGGLTLAGGIVMLTGSFITPEKFTFLENIFDDIDNRIFLANIILFMSAMLSWNFKAFREIQNFQVRPTSVKLSLERFIGIMGQAIKLNVYSSVVFNSIALGWICYLVNNSKGFVEGTLQMSFLIIGVVSISAVIFYFLSRIEQKMKFGNYLNQLKSNLKDLEEK</sequence>
<protein>
    <submittedName>
        <fullName evidence="2">Uncharacterized protein</fullName>
    </submittedName>
</protein>
<name>A0A5B7SPZ0_9FLAO</name>
<evidence type="ECO:0000256" key="1">
    <source>
        <dbReference type="SAM" id="Phobius"/>
    </source>
</evidence>
<feature type="transmembrane region" description="Helical" evidence="1">
    <location>
        <begin position="172"/>
        <end position="190"/>
    </location>
</feature>
<proteinExistence type="predicted"/>
<feature type="transmembrane region" description="Helical" evidence="1">
    <location>
        <begin position="47"/>
        <end position="69"/>
    </location>
</feature>
<dbReference type="AlphaFoldDB" id="A0A5B7SPZ0"/>
<keyword evidence="1" id="KW-0812">Transmembrane</keyword>
<dbReference type="RefSeq" id="WP_138851417.1">
    <property type="nucleotide sequence ID" value="NZ_CP040710.1"/>
</dbReference>
<keyword evidence="1" id="KW-0472">Membrane</keyword>
<keyword evidence="3" id="KW-1185">Reference proteome</keyword>
<feature type="transmembrane region" description="Helical" evidence="1">
    <location>
        <begin position="139"/>
        <end position="160"/>
    </location>
</feature>
<reference evidence="2 3" key="1">
    <citation type="submission" date="2019-05" db="EMBL/GenBank/DDBJ databases">
        <title>Genome sequencing of F202Z8.</title>
        <authorList>
            <person name="Kwon Y.M."/>
        </authorList>
    </citation>
    <scope>NUCLEOTIDE SEQUENCE [LARGE SCALE GENOMIC DNA]</scope>
    <source>
        <strain evidence="2 3">F202Z8</strain>
    </source>
</reference>
<feature type="transmembrane region" description="Helical" evidence="1">
    <location>
        <begin position="89"/>
        <end position="106"/>
    </location>
</feature>
<accession>A0A5B7SPZ0</accession>
<dbReference type="Proteomes" id="UP000310017">
    <property type="component" value="Chromosome"/>
</dbReference>
<dbReference type="KEGG" id="asag:FGM00_02620"/>
<keyword evidence="1" id="KW-1133">Transmembrane helix</keyword>
<evidence type="ECO:0000313" key="3">
    <source>
        <dbReference type="Proteomes" id="UP000310017"/>
    </source>
</evidence>